<protein>
    <submittedName>
        <fullName evidence="2">Uncharacterized protein LOC113471712</fullName>
    </submittedName>
</protein>
<evidence type="ECO:0000313" key="2">
    <source>
        <dbReference type="RefSeq" id="XP_026686875.1"/>
    </source>
</evidence>
<dbReference type="AlphaFoldDB" id="A0A3Q0JJC1"/>
<proteinExistence type="predicted"/>
<sequence length="236" mass="27317">MRLVSTVASRRVEWLSCHRFAANYSRFGGLRLTTLRFENIHIATTPCLGECRTRTQGLILEQDVRPHHECMVSRTEKTEHAGDVVPGDPNTQWYSMPSPSRLSYILERFSDTNFSHIMHSALFVHPTVELSSRYDRAYSRLVIKSHACHSYGNFLASQIEEIHIEDMKKIMLSYCLPNQIQFNIVAWNEVRDYAESINIITSDRDANYVRDTTWQNLRSRLDSSAVCLLQICEQQS</sequence>
<name>A0A3Q0JJC1_DIACI</name>
<keyword evidence="1" id="KW-1185">Reference proteome</keyword>
<dbReference type="RefSeq" id="XP_026686875.1">
    <property type="nucleotide sequence ID" value="XM_026831074.1"/>
</dbReference>
<dbReference type="KEGG" id="dci:113471712"/>
<dbReference type="PaxDb" id="121845-A0A3Q0JJC1"/>
<accession>A0A3Q0JJC1</accession>
<gene>
    <name evidence="2" type="primary">LOC113471712</name>
</gene>
<reference evidence="2" key="1">
    <citation type="submission" date="2025-08" db="UniProtKB">
        <authorList>
            <consortium name="RefSeq"/>
        </authorList>
    </citation>
    <scope>IDENTIFICATION</scope>
</reference>
<evidence type="ECO:0000313" key="1">
    <source>
        <dbReference type="Proteomes" id="UP000079169"/>
    </source>
</evidence>
<dbReference type="GeneID" id="113471712"/>
<organism evidence="1 2">
    <name type="scientific">Diaphorina citri</name>
    <name type="common">Asian citrus psyllid</name>
    <dbReference type="NCBI Taxonomy" id="121845"/>
    <lineage>
        <taxon>Eukaryota</taxon>
        <taxon>Metazoa</taxon>
        <taxon>Ecdysozoa</taxon>
        <taxon>Arthropoda</taxon>
        <taxon>Hexapoda</taxon>
        <taxon>Insecta</taxon>
        <taxon>Pterygota</taxon>
        <taxon>Neoptera</taxon>
        <taxon>Paraneoptera</taxon>
        <taxon>Hemiptera</taxon>
        <taxon>Sternorrhyncha</taxon>
        <taxon>Psylloidea</taxon>
        <taxon>Psyllidae</taxon>
        <taxon>Diaphorininae</taxon>
        <taxon>Diaphorina</taxon>
    </lineage>
</organism>
<dbReference type="Proteomes" id="UP000079169">
    <property type="component" value="Unplaced"/>
</dbReference>